<gene>
    <name evidence="1" type="ORF">CLPUN_33870</name>
</gene>
<reference evidence="1 2" key="1">
    <citation type="submission" date="2016-05" db="EMBL/GenBank/DDBJ databases">
        <title>Microbial solvent formation.</title>
        <authorList>
            <person name="Poehlein A."/>
            <person name="Montoya Solano J.D."/>
            <person name="Flitsch S."/>
            <person name="Krabben P."/>
            <person name="Duerre P."/>
            <person name="Daniel R."/>
        </authorList>
    </citation>
    <scope>NUCLEOTIDE SEQUENCE [LARGE SCALE GENOMIC DNA]</scope>
    <source>
        <strain evidence="1 2">DSM 2619</strain>
    </source>
</reference>
<dbReference type="OrthoDB" id="5616024at2"/>
<comment type="caution">
    <text evidence="1">The sequence shown here is derived from an EMBL/GenBank/DDBJ whole genome shotgun (WGS) entry which is preliminary data.</text>
</comment>
<organism evidence="1 2">
    <name type="scientific">Clostridium puniceum</name>
    <dbReference type="NCBI Taxonomy" id="29367"/>
    <lineage>
        <taxon>Bacteria</taxon>
        <taxon>Bacillati</taxon>
        <taxon>Bacillota</taxon>
        <taxon>Clostridia</taxon>
        <taxon>Eubacteriales</taxon>
        <taxon>Clostridiaceae</taxon>
        <taxon>Clostridium</taxon>
    </lineage>
</organism>
<dbReference type="AlphaFoldDB" id="A0A1S8TBS4"/>
<accession>A0A1S8TBS4</accession>
<evidence type="ECO:0000313" key="1">
    <source>
        <dbReference type="EMBL" id="OOM75257.1"/>
    </source>
</evidence>
<dbReference type="Proteomes" id="UP000190890">
    <property type="component" value="Unassembled WGS sequence"/>
</dbReference>
<dbReference type="EMBL" id="LZZM01000188">
    <property type="protein sequence ID" value="OOM75257.1"/>
    <property type="molecule type" value="Genomic_DNA"/>
</dbReference>
<dbReference type="STRING" id="29367.CLPUN_33870"/>
<dbReference type="InterPro" id="IPR019657">
    <property type="entry name" value="ComFB"/>
</dbReference>
<protein>
    <submittedName>
        <fullName evidence="1">Late competence development protein ComFB</fullName>
    </submittedName>
</protein>
<proteinExistence type="predicted"/>
<evidence type="ECO:0000313" key="2">
    <source>
        <dbReference type="Proteomes" id="UP000190890"/>
    </source>
</evidence>
<dbReference type="Pfam" id="PF10719">
    <property type="entry name" value="ComFB"/>
    <property type="match status" value="1"/>
</dbReference>
<sequence>MHDVINYMEIWVNEYMEILLEKVDGCKCDKCKRDIYTLSLNNLKPYYVATPLGKIMAKLESTKQQVETDIIVEVTKAINKVNSSPNHDR</sequence>
<name>A0A1S8TBS4_9CLOT</name>
<dbReference type="RefSeq" id="WP_077848417.1">
    <property type="nucleotide sequence ID" value="NZ_LZZM01000188.1"/>
</dbReference>
<keyword evidence="2" id="KW-1185">Reference proteome</keyword>